<feature type="region of interest" description="Disordered" evidence="1">
    <location>
        <begin position="1"/>
        <end position="31"/>
    </location>
</feature>
<sequence>MPPPLHTHPQTHVHTHTHPSHDSGASYATDRDGEKKGIVVICTGYRHIHHAMHVAICIASRGSGVSCSIDRDEGEKKVTVREERETRSRCEKEGELRERKTNEIGQREREREAIIRFEIVI</sequence>
<evidence type="ECO:0000313" key="2">
    <source>
        <dbReference type="EMBL" id="CAA3015324.1"/>
    </source>
</evidence>
<dbReference type="Gramene" id="OE9A017083T1">
    <property type="protein sequence ID" value="OE9A017083C1"/>
    <property type="gene ID" value="OE9A017083"/>
</dbReference>
<dbReference type="EMBL" id="CACTIH010007542">
    <property type="protein sequence ID" value="CAA3015324.1"/>
    <property type="molecule type" value="Genomic_DNA"/>
</dbReference>
<reference evidence="2 3" key="1">
    <citation type="submission" date="2019-12" db="EMBL/GenBank/DDBJ databases">
        <authorList>
            <person name="Alioto T."/>
            <person name="Alioto T."/>
            <person name="Gomez Garrido J."/>
        </authorList>
    </citation>
    <scope>NUCLEOTIDE SEQUENCE [LARGE SCALE GENOMIC DNA]</scope>
</reference>
<name>A0A8S0UCI5_OLEEU</name>
<feature type="compositionally biased region" description="Basic residues" evidence="1">
    <location>
        <begin position="9"/>
        <end position="18"/>
    </location>
</feature>
<dbReference type="Proteomes" id="UP000594638">
    <property type="component" value="Unassembled WGS sequence"/>
</dbReference>
<protein>
    <submittedName>
        <fullName evidence="2">Uncharacterized protein</fullName>
    </submittedName>
</protein>
<evidence type="ECO:0000313" key="3">
    <source>
        <dbReference type="Proteomes" id="UP000594638"/>
    </source>
</evidence>
<comment type="caution">
    <text evidence="2">The sequence shown here is derived from an EMBL/GenBank/DDBJ whole genome shotgun (WGS) entry which is preliminary data.</text>
</comment>
<keyword evidence="3" id="KW-1185">Reference proteome</keyword>
<accession>A0A8S0UCI5</accession>
<evidence type="ECO:0000256" key="1">
    <source>
        <dbReference type="SAM" id="MobiDB-lite"/>
    </source>
</evidence>
<organism evidence="2 3">
    <name type="scientific">Olea europaea subsp. europaea</name>
    <dbReference type="NCBI Taxonomy" id="158383"/>
    <lineage>
        <taxon>Eukaryota</taxon>
        <taxon>Viridiplantae</taxon>
        <taxon>Streptophyta</taxon>
        <taxon>Embryophyta</taxon>
        <taxon>Tracheophyta</taxon>
        <taxon>Spermatophyta</taxon>
        <taxon>Magnoliopsida</taxon>
        <taxon>eudicotyledons</taxon>
        <taxon>Gunneridae</taxon>
        <taxon>Pentapetalae</taxon>
        <taxon>asterids</taxon>
        <taxon>lamiids</taxon>
        <taxon>Lamiales</taxon>
        <taxon>Oleaceae</taxon>
        <taxon>Oleeae</taxon>
        <taxon>Olea</taxon>
    </lineage>
</organism>
<dbReference type="AlphaFoldDB" id="A0A8S0UCI5"/>
<gene>
    <name evidence="2" type="ORF">OLEA9_A017083</name>
</gene>
<proteinExistence type="predicted"/>